<sequence>MSRLDTSTPAGKTNIWDRFTVNQRAKPTPKYIPFWQRLLATSTTPAPEISLPEEESTQTTTINEIIRETSPIEPEIDEGGERIEEETTEPSTTTLATTTTRKYVYIY</sequence>
<accession>A0A914YZM5</accession>
<proteinExistence type="predicted"/>
<reference evidence="2" key="1">
    <citation type="submission" date="2022-11" db="UniProtKB">
        <authorList>
            <consortium name="WormBaseParasite"/>
        </authorList>
    </citation>
    <scope>IDENTIFICATION</scope>
</reference>
<keyword evidence="1" id="KW-1185">Reference proteome</keyword>
<dbReference type="Proteomes" id="UP000887577">
    <property type="component" value="Unplaced"/>
</dbReference>
<evidence type="ECO:0000313" key="2">
    <source>
        <dbReference type="WBParaSite" id="PSU_v2.g539.t1"/>
    </source>
</evidence>
<protein>
    <submittedName>
        <fullName evidence="2">Uncharacterized protein</fullName>
    </submittedName>
</protein>
<dbReference type="WBParaSite" id="PSU_v2.g539.t1">
    <property type="protein sequence ID" value="PSU_v2.g539.t1"/>
    <property type="gene ID" value="PSU_v2.g539"/>
</dbReference>
<dbReference type="AlphaFoldDB" id="A0A914YZM5"/>
<name>A0A914YZM5_9BILA</name>
<evidence type="ECO:0000313" key="1">
    <source>
        <dbReference type="Proteomes" id="UP000887577"/>
    </source>
</evidence>
<organism evidence="1 2">
    <name type="scientific">Panagrolaimus superbus</name>
    <dbReference type="NCBI Taxonomy" id="310955"/>
    <lineage>
        <taxon>Eukaryota</taxon>
        <taxon>Metazoa</taxon>
        <taxon>Ecdysozoa</taxon>
        <taxon>Nematoda</taxon>
        <taxon>Chromadorea</taxon>
        <taxon>Rhabditida</taxon>
        <taxon>Tylenchina</taxon>
        <taxon>Panagrolaimomorpha</taxon>
        <taxon>Panagrolaimoidea</taxon>
        <taxon>Panagrolaimidae</taxon>
        <taxon>Panagrolaimus</taxon>
    </lineage>
</organism>